<feature type="compositionally biased region" description="Polar residues" evidence="6">
    <location>
        <begin position="818"/>
        <end position="831"/>
    </location>
</feature>
<keyword evidence="9" id="KW-1185">Reference proteome</keyword>
<feature type="compositionally biased region" description="Basic and acidic residues" evidence="6">
    <location>
        <begin position="609"/>
        <end position="618"/>
    </location>
</feature>
<feature type="compositionally biased region" description="Polar residues" evidence="6">
    <location>
        <begin position="706"/>
        <end position="719"/>
    </location>
</feature>
<gene>
    <name evidence="8" type="ORF">LLUT_LOCUS35106</name>
</gene>
<dbReference type="InterPro" id="IPR010280">
    <property type="entry name" value="U5_MeTrfase_fam"/>
</dbReference>
<dbReference type="AlphaFoldDB" id="A0AAV1YJ34"/>
<dbReference type="SUPFAM" id="SSF53335">
    <property type="entry name" value="S-adenosyl-L-methionine-dependent methyltransferases"/>
    <property type="match status" value="1"/>
</dbReference>
<feature type="domain" description="Methyltransferase" evidence="7">
    <location>
        <begin position="522"/>
        <end position="578"/>
    </location>
</feature>
<reference evidence="8 9" key="1">
    <citation type="submission" date="2024-03" db="EMBL/GenBank/DDBJ databases">
        <authorList>
            <person name="Martinez-Hernandez J."/>
        </authorList>
    </citation>
    <scope>NUCLEOTIDE SEQUENCE [LARGE SCALE GENOMIC DNA]</scope>
</reference>
<evidence type="ECO:0000256" key="1">
    <source>
        <dbReference type="ARBA" id="ARBA00022603"/>
    </source>
</evidence>
<keyword evidence="1 4" id="KW-0489">Methyltransferase</keyword>
<keyword evidence="3 4" id="KW-0949">S-adenosyl-L-methionine</keyword>
<feature type="compositionally biased region" description="Basic and acidic residues" evidence="6">
    <location>
        <begin position="858"/>
        <end position="872"/>
    </location>
</feature>
<proteinExistence type="inferred from homology"/>
<keyword evidence="2 4" id="KW-0808">Transferase</keyword>
<evidence type="ECO:0000259" key="7">
    <source>
        <dbReference type="Pfam" id="PF13847"/>
    </source>
</evidence>
<feature type="active site" description="Nucleophile" evidence="4">
    <location>
        <position position="915"/>
    </location>
</feature>
<dbReference type="Pfam" id="PF05958">
    <property type="entry name" value="tRNA_U5-meth_tr"/>
    <property type="match status" value="1"/>
</dbReference>
<evidence type="ECO:0000256" key="4">
    <source>
        <dbReference type="PROSITE-ProRule" id="PRU01024"/>
    </source>
</evidence>
<dbReference type="EMBL" id="CAXHTB010000025">
    <property type="protein sequence ID" value="CAL0334046.1"/>
    <property type="molecule type" value="Genomic_DNA"/>
</dbReference>
<dbReference type="Gene3D" id="3.40.50.150">
    <property type="entry name" value="Vaccinia Virus protein VP39"/>
    <property type="match status" value="3"/>
</dbReference>
<feature type="compositionally biased region" description="Polar residues" evidence="6">
    <location>
        <begin position="54"/>
        <end position="65"/>
    </location>
</feature>
<evidence type="ECO:0000256" key="2">
    <source>
        <dbReference type="ARBA" id="ARBA00022679"/>
    </source>
</evidence>
<sequence length="992" mass="107441">MDLSPSKTLNPIDAQDSTPVSHPTVPNEAQITSGNVDVVVGEKRKRDDGDDVSIQDNAANNSNYAHTAEQLVPHPDKSEPTSEPAKKVLKTEEKCSVSEDTMLIDAVEGSDYYRSTNKFSICVVNLPKRWCNSKLRSFLKDQRIPFKHTTKKKAMGQGVIIFENGEQMISATKNLDGKVVGGRRLKVTGVIPQSSGKKKCDKENASLDAETNDNNSKTKNVRDVVTPLAHIPYADQLEQKKSSLLPMLKKLTRNTRKACETGVSLPEWVLKGNERAGLPCELEGIIASPIVNGYRNKCEFSVGYSMKGKVTVGFMLGGFREGVTAVEEASDCPNVSDIACKYATIFQEFLQHSDLAVWNSSKNTGFWRQLTVREGRTNGNAVSTKAFNGIAEVMLIVQVSTSGFDDTQVASEFKRLAEAFVAGATSHSPTLPLTTLVVQDHQGISNEAPADAPLHSLPIPKAVGHPEMDEKSAMHTRIRDYISNLQFSISPTTSFQVNTLAAEKLYSLAGDWACLGPDTLLFDICCGTGTISLTLAHRVGMVVGIEMDAFAVSDARRNAEINGIKNCEFICSKAEDVIGLLLKEYVNVAKEQVDDPNISGSSNVVSEESSCKEPKNGKNESLPPPCSENNNTNNNFQEGSASQEPENGEGASQSSENNNTINDVSKDKASQEPENGEGASRSSENNNTINDVSKDKASQEPENGEGVSQSSENNNTINDVSKDKAVQEPENVESASQSSENDNTINDVSKDKASQEPENGEGASQGSENNNTINDVSKDKAAQEPENVESASQSSENNNTINDVSKDKASQEPENGEGASQSSENNNTINDVSKDKAAQEPENVESASHCLENNTVEIRSDVQKDGSSEKGDTSSPKRFKNVVAIIDPPRAGLHPTVIKALRTHPGLRRLVYISCNPESLIANAIELCTPSPVEIKKGNPDFRGWKNISSAGVARYRAKSMPISEPFKPVKAVAVDLFPHTPQCELVMLFER</sequence>
<dbReference type="InterPro" id="IPR012677">
    <property type="entry name" value="Nucleotide-bd_a/b_plait_sf"/>
</dbReference>
<name>A0AAV1YJ34_LUPLU</name>
<feature type="compositionally biased region" description="Polar residues" evidence="6">
    <location>
        <begin position="762"/>
        <end position="775"/>
    </location>
</feature>
<feature type="active site" evidence="5">
    <location>
        <position position="915"/>
    </location>
</feature>
<dbReference type="GO" id="GO:0032259">
    <property type="term" value="P:methylation"/>
    <property type="evidence" value="ECO:0007669"/>
    <property type="project" value="UniProtKB-KW"/>
</dbReference>
<dbReference type="PROSITE" id="PS01230">
    <property type="entry name" value="TRMA_1"/>
    <property type="match status" value="1"/>
</dbReference>
<evidence type="ECO:0000256" key="6">
    <source>
        <dbReference type="SAM" id="MobiDB-lite"/>
    </source>
</evidence>
<accession>A0AAV1YJ34</accession>
<feature type="compositionally biased region" description="Polar residues" evidence="6">
    <location>
        <begin position="636"/>
        <end position="663"/>
    </location>
</feature>
<evidence type="ECO:0000313" key="8">
    <source>
        <dbReference type="EMBL" id="CAL0334046.1"/>
    </source>
</evidence>
<feature type="region of interest" description="Disordered" evidence="6">
    <location>
        <begin position="594"/>
        <end position="876"/>
    </location>
</feature>
<feature type="compositionally biased region" description="Polar residues" evidence="6">
    <location>
        <begin position="680"/>
        <end position="691"/>
    </location>
</feature>
<feature type="region of interest" description="Disordered" evidence="6">
    <location>
        <begin position="1"/>
        <end position="92"/>
    </location>
</feature>
<dbReference type="InterPro" id="IPR045850">
    <property type="entry name" value="TRM2_met"/>
</dbReference>
<feature type="compositionally biased region" description="Polar residues" evidence="6">
    <location>
        <begin position="789"/>
        <end position="803"/>
    </location>
</feature>
<feature type="binding site" evidence="4">
    <location>
        <position position="546"/>
    </location>
    <ligand>
        <name>S-adenosyl-L-methionine</name>
        <dbReference type="ChEBI" id="CHEBI:59789"/>
    </ligand>
</feature>
<feature type="compositionally biased region" description="Low complexity" evidence="6">
    <location>
        <begin position="599"/>
        <end position="608"/>
    </location>
</feature>
<feature type="binding site" evidence="4">
    <location>
        <position position="496"/>
    </location>
    <ligand>
        <name>S-adenosyl-L-methionine</name>
        <dbReference type="ChEBI" id="CHEBI:59789"/>
    </ligand>
</feature>
<dbReference type="GO" id="GO:0006396">
    <property type="term" value="P:RNA processing"/>
    <property type="evidence" value="ECO:0007669"/>
    <property type="project" value="InterPro"/>
</dbReference>
<dbReference type="GO" id="GO:0008173">
    <property type="term" value="F:RNA methyltransferase activity"/>
    <property type="evidence" value="ECO:0007669"/>
    <property type="project" value="InterPro"/>
</dbReference>
<dbReference type="PANTHER" id="PTHR45904:SF2">
    <property type="entry name" value="TRNA (URACIL-5-)-METHYLTRANSFERASE HOMOLOG A"/>
    <property type="match status" value="1"/>
</dbReference>
<dbReference type="CDD" id="cd00590">
    <property type="entry name" value="RRM_SF"/>
    <property type="match status" value="1"/>
</dbReference>
<dbReference type="Pfam" id="PF13847">
    <property type="entry name" value="Methyltransf_31"/>
    <property type="match status" value="1"/>
</dbReference>
<dbReference type="PROSITE" id="PS51687">
    <property type="entry name" value="SAM_MT_RNA_M5U"/>
    <property type="match status" value="1"/>
</dbReference>
<dbReference type="SUPFAM" id="SSF54928">
    <property type="entry name" value="RNA-binding domain, RBD"/>
    <property type="match status" value="1"/>
</dbReference>
<dbReference type="InterPro" id="IPR030390">
    <property type="entry name" value="MeTrfase_TrmA_AS"/>
</dbReference>
<dbReference type="InterPro" id="IPR029063">
    <property type="entry name" value="SAM-dependent_MTases_sf"/>
</dbReference>
<dbReference type="Gene3D" id="2.40.50.1070">
    <property type="match status" value="1"/>
</dbReference>
<comment type="similarity">
    <text evidence="4">Belongs to the class I-like SAM-binding methyltransferase superfamily. RNA M5U methyltransferase family.</text>
</comment>
<dbReference type="InterPro" id="IPR025714">
    <property type="entry name" value="Methyltranfer_dom"/>
</dbReference>
<organism evidence="8 9">
    <name type="scientific">Lupinus luteus</name>
    <name type="common">European yellow lupine</name>
    <dbReference type="NCBI Taxonomy" id="3873"/>
    <lineage>
        <taxon>Eukaryota</taxon>
        <taxon>Viridiplantae</taxon>
        <taxon>Streptophyta</taxon>
        <taxon>Embryophyta</taxon>
        <taxon>Tracheophyta</taxon>
        <taxon>Spermatophyta</taxon>
        <taxon>Magnoliopsida</taxon>
        <taxon>eudicotyledons</taxon>
        <taxon>Gunneridae</taxon>
        <taxon>Pentapetalae</taxon>
        <taxon>rosids</taxon>
        <taxon>fabids</taxon>
        <taxon>Fabales</taxon>
        <taxon>Fabaceae</taxon>
        <taxon>Papilionoideae</taxon>
        <taxon>50 kb inversion clade</taxon>
        <taxon>genistoids sensu lato</taxon>
        <taxon>core genistoids</taxon>
        <taxon>Genisteae</taxon>
        <taxon>Lupinus</taxon>
    </lineage>
</organism>
<dbReference type="InterPro" id="IPR035979">
    <property type="entry name" value="RBD_domain_sf"/>
</dbReference>
<feature type="region of interest" description="Disordered" evidence="6">
    <location>
        <begin position="195"/>
        <end position="218"/>
    </location>
</feature>
<comment type="caution">
    <text evidence="4">Lacks conserved residue(s) required for the propagation of feature annotation.</text>
</comment>
<feature type="compositionally biased region" description="Basic and acidic residues" evidence="6">
    <location>
        <begin position="74"/>
        <end position="92"/>
    </location>
</feature>
<dbReference type="GO" id="GO:0003723">
    <property type="term" value="F:RNA binding"/>
    <property type="evidence" value="ECO:0007669"/>
    <property type="project" value="TreeGrafter"/>
</dbReference>
<evidence type="ECO:0000313" key="9">
    <source>
        <dbReference type="Proteomes" id="UP001497480"/>
    </source>
</evidence>
<feature type="compositionally biased region" description="Polar residues" evidence="6">
    <location>
        <begin position="1"/>
        <end position="21"/>
    </location>
</feature>
<dbReference type="PANTHER" id="PTHR45904">
    <property type="entry name" value="TRNA (URACIL-5-)-METHYLTRANSFERASE"/>
    <property type="match status" value="1"/>
</dbReference>
<comment type="caution">
    <text evidence="8">The sequence shown here is derived from an EMBL/GenBank/DDBJ whole genome shotgun (WGS) entry which is preliminary data.</text>
</comment>
<dbReference type="Gene3D" id="3.30.70.330">
    <property type="match status" value="1"/>
</dbReference>
<protein>
    <recommendedName>
        <fullName evidence="7">Methyltransferase domain-containing protein</fullName>
    </recommendedName>
</protein>
<feature type="binding site" evidence="4">
    <location>
        <position position="887"/>
    </location>
    <ligand>
        <name>S-adenosyl-L-methionine</name>
        <dbReference type="ChEBI" id="CHEBI:59789"/>
    </ligand>
</feature>
<evidence type="ECO:0000256" key="3">
    <source>
        <dbReference type="ARBA" id="ARBA00022691"/>
    </source>
</evidence>
<dbReference type="Proteomes" id="UP001497480">
    <property type="component" value="Unassembled WGS sequence"/>
</dbReference>
<feature type="compositionally biased region" description="Polar residues" evidence="6">
    <location>
        <begin position="733"/>
        <end position="747"/>
    </location>
</feature>
<dbReference type="CDD" id="cd02440">
    <property type="entry name" value="AdoMet_MTases"/>
    <property type="match status" value="1"/>
</dbReference>
<evidence type="ECO:0000256" key="5">
    <source>
        <dbReference type="PROSITE-ProRule" id="PRU10015"/>
    </source>
</evidence>